<dbReference type="InterPro" id="IPR024111">
    <property type="entry name" value="PEX5/PEX5L"/>
</dbReference>
<feature type="compositionally biased region" description="Polar residues" evidence="10">
    <location>
        <begin position="186"/>
        <end position="204"/>
    </location>
</feature>
<evidence type="ECO:0000256" key="10">
    <source>
        <dbReference type="SAM" id="MobiDB-lite"/>
    </source>
</evidence>
<evidence type="ECO:0000256" key="5">
    <source>
        <dbReference type="ARBA" id="ARBA00022737"/>
    </source>
</evidence>
<keyword evidence="9" id="KW-0175">Coiled coil</keyword>
<dbReference type="AlphaFoldDB" id="A0A9D4SCU7"/>
<dbReference type="GO" id="GO:0016560">
    <property type="term" value="P:protein import into peroxisome matrix, docking"/>
    <property type="evidence" value="ECO:0007669"/>
    <property type="project" value="TreeGrafter"/>
</dbReference>
<dbReference type="Proteomes" id="UP000828236">
    <property type="component" value="Unassembled WGS sequence"/>
</dbReference>
<organism evidence="11">
    <name type="scientific">Dermatophagoides farinae</name>
    <name type="common">American house dust mite</name>
    <dbReference type="NCBI Taxonomy" id="6954"/>
    <lineage>
        <taxon>Eukaryota</taxon>
        <taxon>Metazoa</taxon>
        <taxon>Ecdysozoa</taxon>
        <taxon>Arthropoda</taxon>
        <taxon>Chelicerata</taxon>
        <taxon>Arachnida</taxon>
        <taxon>Acari</taxon>
        <taxon>Acariformes</taxon>
        <taxon>Sarcoptiformes</taxon>
        <taxon>Astigmata</taxon>
        <taxon>Psoroptidia</taxon>
        <taxon>Analgoidea</taxon>
        <taxon>Pyroglyphidae</taxon>
        <taxon>Dermatophagoidinae</taxon>
        <taxon>Dermatophagoides</taxon>
    </lineage>
</organism>
<evidence type="ECO:0000256" key="9">
    <source>
        <dbReference type="SAM" id="Coils"/>
    </source>
</evidence>
<keyword evidence="6 8" id="KW-0802">TPR repeat</keyword>
<comment type="caution">
    <text evidence="11">The sequence shown here is derived from an EMBL/GenBank/DDBJ whole genome shotgun (WGS) entry which is preliminary data.</text>
</comment>
<evidence type="ECO:0000256" key="4">
    <source>
        <dbReference type="ARBA" id="ARBA00022490"/>
    </source>
</evidence>
<dbReference type="SMART" id="SM00028">
    <property type="entry name" value="TPR"/>
    <property type="match status" value="5"/>
</dbReference>
<dbReference type="SUPFAM" id="SSF48452">
    <property type="entry name" value="TPR-like"/>
    <property type="match status" value="1"/>
</dbReference>
<feature type="repeat" description="TPR" evidence="8">
    <location>
        <begin position="608"/>
        <end position="641"/>
    </location>
</feature>
<feature type="region of interest" description="Disordered" evidence="10">
    <location>
        <begin position="327"/>
        <end position="353"/>
    </location>
</feature>
<name>A0A9D4SCU7_DERFA</name>
<dbReference type="GO" id="GO:0005778">
    <property type="term" value="C:peroxisomal membrane"/>
    <property type="evidence" value="ECO:0007669"/>
    <property type="project" value="TreeGrafter"/>
</dbReference>
<dbReference type="EMBL" id="SDOV01000008">
    <property type="protein sequence ID" value="KAH7637507.1"/>
    <property type="molecule type" value="Genomic_DNA"/>
</dbReference>
<keyword evidence="7" id="KW-0576">Peroxisome</keyword>
<feature type="region of interest" description="Disordered" evidence="10">
    <location>
        <begin position="186"/>
        <end position="206"/>
    </location>
</feature>
<dbReference type="GO" id="GO:0005829">
    <property type="term" value="C:cytosol"/>
    <property type="evidence" value="ECO:0007669"/>
    <property type="project" value="TreeGrafter"/>
</dbReference>
<reference evidence="11" key="1">
    <citation type="submission" date="2020-06" db="EMBL/GenBank/DDBJ databases">
        <authorList>
            <person name="Ji K."/>
            <person name="Li J."/>
        </authorList>
    </citation>
    <scope>NUCLEOTIDE SEQUENCE</scope>
    <source>
        <strain evidence="11">JKM2019</strain>
        <tissue evidence="11">Whole body</tissue>
    </source>
</reference>
<evidence type="ECO:0000256" key="8">
    <source>
        <dbReference type="PROSITE-ProRule" id="PRU00339"/>
    </source>
</evidence>
<dbReference type="OrthoDB" id="10006023at2759"/>
<feature type="compositionally biased region" description="Low complexity" evidence="10">
    <location>
        <begin position="336"/>
        <end position="346"/>
    </location>
</feature>
<feature type="repeat" description="TPR" evidence="8">
    <location>
        <begin position="443"/>
        <end position="476"/>
    </location>
</feature>
<evidence type="ECO:0000256" key="2">
    <source>
        <dbReference type="ARBA" id="ARBA00004496"/>
    </source>
</evidence>
<dbReference type="GO" id="GO:0005052">
    <property type="term" value="F:peroxisome matrix targeting signal-1 binding"/>
    <property type="evidence" value="ECO:0007669"/>
    <property type="project" value="TreeGrafter"/>
</dbReference>
<feature type="compositionally biased region" description="Basic and acidic residues" evidence="10">
    <location>
        <begin position="757"/>
        <end position="768"/>
    </location>
</feature>
<dbReference type="InterPro" id="IPR011990">
    <property type="entry name" value="TPR-like_helical_dom_sf"/>
</dbReference>
<dbReference type="PANTHER" id="PTHR10130">
    <property type="entry name" value="PEROXISOMAL TARGETING SIGNAL 1 RECEPTOR PEX5"/>
    <property type="match status" value="1"/>
</dbReference>
<feature type="compositionally biased region" description="Acidic residues" evidence="10">
    <location>
        <begin position="769"/>
        <end position="781"/>
    </location>
</feature>
<gene>
    <name evidence="11" type="ORF">HUG17_8611</name>
</gene>
<evidence type="ECO:0000256" key="6">
    <source>
        <dbReference type="ARBA" id="ARBA00022803"/>
    </source>
</evidence>
<protein>
    <submittedName>
        <fullName evidence="11">Peroxisomal biosis factor 5-like protein</fullName>
    </submittedName>
</protein>
<proteinExistence type="inferred from homology"/>
<feature type="repeat" description="TPR" evidence="8">
    <location>
        <begin position="477"/>
        <end position="510"/>
    </location>
</feature>
<evidence type="ECO:0000313" key="11">
    <source>
        <dbReference type="EMBL" id="KAH7637507.1"/>
    </source>
</evidence>
<dbReference type="Gene3D" id="1.25.40.10">
    <property type="entry name" value="Tetratricopeptide repeat domain"/>
    <property type="match status" value="1"/>
</dbReference>
<evidence type="ECO:0000256" key="1">
    <source>
        <dbReference type="ARBA" id="ARBA00004275"/>
    </source>
</evidence>
<dbReference type="PROSITE" id="PS50005">
    <property type="entry name" value="TPR"/>
    <property type="match status" value="3"/>
</dbReference>
<comment type="subcellular location">
    <subcellularLocation>
        <location evidence="2">Cytoplasm</location>
    </subcellularLocation>
    <subcellularLocation>
        <location evidence="1">Peroxisome</location>
    </subcellularLocation>
</comment>
<feature type="coiled-coil region" evidence="9">
    <location>
        <begin position="84"/>
        <end position="111"/>
    </location>
</feature>
<evidence type="ECO:0000256" key="7">
    <source>
        <dbReference type="ARBA" id="ARBA00023140"/>
    </source>
</evidence>
<keyword evidence="5" id="KW-0677">Repeat</keyword>
<comment type="similarity">
    <text evidence="3">Belongs to the peroxisomal targeting signal receptor family.</text>
</comment>
<accession>A0A9D4SCU7</accession>
<feature type="region of interest" description="Disordered" evidence="10">
    <location>
        <begin position="757"/>
        <end position="789"/>
    </location>
</feature>
<dbReference type="PANTHER" id="PTHR10130:SF0">
    <property type="entry name" value="GH08708P"/>
    <property type="match status" value="1"/>
</dbReference>
<evidence type="ECO:0000256" key="3">
    <source>
        <dbReference type="ARBA" id="ARBA00005348"/>
    </source>
</evidence>
<reference evidence="11" key="2">
    <citation type="journal article" date="2021" name="World Allergy Organ. J.">
        <title>Chromosome-level assembly of Dermatophagoides farinae genome and transcriptome reveals two novel allergens Der f 37 and Der f 39.</title>
        <authorList>
            <person name="Chen J."/>
            <person name="Cai Z."/>
            <person name="Fan D."/>
            <person name="Hu J."/>
            <person name="Hou Y."/>
            <person name="He Y."/>
            <person name="Zhang Z."/>
            <person name="Zhao Z."/>
            <person name="Gao P."/>
            <person name="Hu W."/>
            <person name="Sun J."/>
            <person name="Li J."/>
            <person name="Ji K."/>
        </authorList>
    </citation>
    <scope>NUCLEOTIDE SEQUENCE</scope>
    <source>
        <strain evidence="11">JKM2019</strain>
    </source>
</reference>
<dbReference type="Pfam" id="PF13432">
    <property type="entry name" value="TPR_16"/>
    <property type="match status" value="2"/>
</dbReference>
<sequence>MSFQSMLESNECGQTNPMIDLARQLTSSSSSPASSAINNVPSMMNESLTFVDNNGTQQQQQQSDNPLSSAVESLLLNTNGGDPLESSAFNMESLLEEMNRMESKLMMNDDQHEPPDSIRSLMKTDQDPFWNEFSQNLIYDDQQQQQQSLSMNENNNKLPELNVDWADEYLRKLELNNNDESSATTAIKTSNVVESSSTDQNSVDGSWDLNEKAHQLQTDQRQSIMNDDYRNQPVDNVDEFFPQHQQQQQPQSFLPFLRPIIRNDFGTHTSQSTISDVNLNDLVSDQESRLINMLLGNNNNQTIGENQVPSSPSAFQSTVIGSKLEPDRISREESSQQRQQPVEQPSMKLGGDEVKTGENFFYENQFDDMEFWMKLAEEWHSNDIIGSGTDLLADVDTNVVQILEPLENLLKSDHRYYYKLIDNNPFILVKQSQPAAQVEKTILPDYIEQGKQRMNQGDLSAAVLLFEAAVQQQPENVDAWRLLGIANAKNENDHKSIAAFKRCLSLQPKDEQIIRESLMYLATSFTNESMTTEACNALQEWLNNHPKYRDLMNKESEDEPYLGPTPLSKRWMQKTVRVGNPFSNGLFDSVRQNFLEAARLSSDEQPDPDVQCGLGVLHNLSGEYEKAIDCFRLALDSLPDDYALWNRYGASLANGGRAEESMSAYREALIRYPGYIRARYNLAISCMMMGFGEEAAEHLLSVLNLQTAGADSIKDMVDLNRDNITSVSVWSLLRSAMSMHGRIDLLDLVDKRDLEQLTKEFHKPKPSPEESEDYVDADNGNEDQQSNSE</sequence>
<keyword evidence="4" id="KW-0963">Cytoplasm</keyword>
<dbReference type="InterPro" id="IPR019734">
    <property type="entry name" value="TPR_rpt"/>
</dbReference>